<evidence type="ECO:0000313" key="8">
    <source>
        <dbReference type="Proteomes" id="UP001300096"/>
    </source>
</evidence>
<dbReference type="Proteomes" id="UP001300096">
    <property type="component" value="Unassembled WGS sequence"/>
</dbReference>
<dbReference type="RefSeq" id="WP_247629108.1">
    <property type="nucleotide sequence ID" value="NZ_JAHWXN010000001.1"/>
</dbReference>
<evidence type="ECO:0000313" key="7">
    <source>
        <dbReference type="EMBL" id="MCK2035694.1"/>
    </source>
</evidence>
<proteinExistence type="inferred from homology"/>
<dbReference type="CDD" id="cd01167">
    <property type="entry name" value="bac_FRK"/>
    <property type="match status" value="1"/>
</dbReference>
<dbReference type="PANTHER" id="PTHR43085:SF1">
    <property type="entry name" value="PSEUDOURIDINE KINASE-RELATED"/>
    <property type="match status" value="1"/>
</dbReference>
<dbReference type="Gene3D" id="3.40.1190.20">
    <property type="match status" value="1"/>
</dbReference>
<dbReference type="InterPro" id="IPR029056">
    <property type="entry name" value="Ribokinase-like"/>
</dbReference>
<evidence type="ECO:0000256" key="5">
    <source>
        <dbReference type="ARBA" id="ARBA00022840"/>
    </source>
</evidence>
<keyword evidence="4 7" id="KW-0418">Kinase</keyword>
<sequence>MVHFEPHTPRRPDILVVGEALVDIVHRADGSVDERPGGSPANVALTLGRLDRSPRLLTAIGDDAHGRLVRAWLAESAVILEGAASARTSLASAHLDEQGSARYDFAITWEIDTARTRRADALHVGSIAAVLDPGAHAVADLVDTHHRRALVSYDPNVRAGLIDDEDAVRSLVAALRTQADVVKASDDDIAWLHPGEDVVSVARRWAAEGPALVVVTLGARGAIAVVRGEVLRVPGVPVELVDTVGAGDTFMGTLIDGLLQTGAYGAEARRVLADLSTARIDSILRRSAAAAAVTVSRPGADPPRLAELDP</sequence>
<accession>A0ABT0FCB2</accession>
<feature type="domain" description="Carbohydrate kinase PfkB" evidence="6">
    <location>
        <begin position="13"/>
        <end position="302"/>
    </location>
</feature>
<reference evidence="7 8" key="1">
    <citation type="submission" date="2021-06" db="EMBL/GenBank/DDBJ databases">
        <title>Genome-based taxonomic framework of Microbacterium strains isolated from marine environment, the description of four new species and reclassification of four preexisting species.</title>
        <authorList>
            <person name="Lee S.D."/>
            <person name="Kim S.-M."/>
            <person name="Byeon Y.-S."/>
            <person name="Yang H.L."/>
            <person name="Kim I.S."/>
        </authorList>
    </citation>
    <scope>NUCLEOTIDE SEQUENCE [LARGE SCALE GENOMIC DNA]</scope>
    <source>
        <strain evidence="7 8">SSW1-49</strain>
    </source>
</reference>
<keyword evidence="3" id="KW-0547">Nucleotide-binding</keyword>
<keyword evidence="2" id="KW-0808">Transferase</keyword>
<comment type="similarity">
    <text evidence="1">Belongs to the carbohydrate kinase PfkB family.</text>
</comment>
<gene>
    <name evidence="7" type="ORF">KZC51_06050</name>
</gene>
<dbReference type="GO" id="GO:0016301">
    <property type="term" value="F:kinase activity"/>
    <property type="evidence" value="ECO:0007669"/>
    <property type="project" value="UniProtKB-KW"/>
</dbReference>
<dbReference type="EMBL" id="JAHWXN010000001">
    <property type="protein sequence ID" value="MCK2035694.1"/>
    <property type="molecule type" value="Genomic_DNA"/>
</dbReference>
<evidence type="ECO:0000256" key="1">
    <source>
        <dbReference type="ARBA" id="ARBA00010688"/>
    </source>
</evidence>
<dbReference type="InterPro" id="IPR050306">
    <property type="entry name" value="PfkB_Carbo_kinase"/>
</dbReference>
<evidence type="ECO:0000256" key="2">
    <source>
        <dbReference type="ARBA" id="ARBA00022679"/>
    </source>
</evidence>
<protein>
    <submittedName>
        <fullName evidence="7">Carbohydrate kinase</fullName>
    </submittedName>
</protein>
<evidence type="ECO:0000259" key="6">
    <source>
        <dbReference type="Pfam" id="PF00294"/>
    </source>
</evidence>
<organism evidence="7 8">
    <name type="scientific">Microbacterium croceum</name>
    <dbReference type="NCBI Taxonomy" id="2851645"/>
    <lineage>
        <taxon>Bacteria</taxon>
        <taxon>Bacillati</taxon>
        <taxon>Actinomycetota</taxon>
        <taxon>Actinomycetes</taxon>
        <taxon>Micrococcales</taxon>
        <taxon>Microbacteriaceae</taxon>
        <taxon>Microbacterium</taxon>
    </lineage>
</organism>
<evidence type="ECO:0000256" key="4">
    <source>
        <dbReference type="ARBA" id="ARBA00022777"/>
    </source>
</evidence>
<dbReference type="PANTHER" id="PTHR43085">
    <property type="entry name" value="HEXOKINASE FAMILY MEMBER"/>
    <property type="match status" value="1"/>
</dbReference>
<keyword evidence="8" id="KW-1185">Reference proteome</keyword>
<dbReference type="SUPFAM" id="SSF53613">
    <property type="entry name" value="Ribokinase-like"/>
    <property type="match status" value="1"/>
</dbReference>
<dbReference type="InterPro" id="IPR011611">
    <property type="entry name" value="PfkB_dom"/>
</dbReference>
<comment type="caution">
    <text evidence="7">The sequence shown here is derived from an EMBL/GenBank/DDBJ whole genome shotgun (WGS) entry which is preliminary data.</text>
</comment>
<keyword evidence="5" id="KW-0067">ATP-binding</keyword>
<evidence type="ECO:0000256" key="3">
    <source>
        <dbReference type="ARBA" id="ARBA00022741"/>
    </source>
</evidence>
<name>A0ABT0FCB2_9MICO</name>
<dbReference type="Pfam" id="PF00294">
    <property type="entry name" value="PfkB"/>
    <property type="match status" value="1"/>
</dbReference>